<dbReference type="EMBL" id="JBJKTR010000020">
    <property type="protein sequence ID" value="KAL3329642.1"/>
    <property type="molecule type" value="Genomic_DNA"/>
</dbReference>
<protein>
    <recommendedName>
        <fullName evidence="4">Enhancer of rudimentary homolog</fullName>
    </recommendedName>
</protein>
<evidence type="ECO:0000256" key="1">
    <source>
        <dbReference type="ARBA" id="ARBA00007491"/>
    </source>
</evidence>
<dbReference type="PANTHER" id="PTHR12373:SF0">
    <property type="entry name" value="ENHANCER OF RUDIMENTARY HOMOLOG"/>
    <property type="match status" value="1"/>
</dbReference>
<dbReference type="SUPFAM" id="SSF143875">
    <property type="entry name" value="ERH-like"/>
    <property type="match status" value="1"/>
</dbReference>
<name>A0ABD2RCW9_9SOLN</name>
<dbReference type="InterPro" id="IPR035912">
    <property type="entry name" value="EHR_sf"/>
</dbReference>
<dbReference type="Pfam" id="PF01133">
    <property type="entry name" value="ER"/>
    <property type="match status" value="1"/>
</dbReference>
<evidence type="ECO:0008006" key="4">
    <source>
        <dbReference type="Google" id="ProtNLM"/>
    </source>
</evidence>
<organism evidence="2 3">
    <name type="scientific">Solanum stoloniferum</name>
    <dbReference type="NCBI Taxonomy" id="62892"/>
    <lineage>
        <taxon>Eukaryota</taxon>
        <taxon>Viridiplantae</taxon>
        <taxon>Streptophyta</taxon>
        <taxon>Embryophyta</taxon>
        <taxon>Tracheophyta</taxon>
        <taxon>Spermatophyta</taxon>
        <taxon>Magnoliopsida</taxon>
        <taxon>eudicotyledons</taxon>
        <taxon>Gunneridae</taxon>
        <taxon>Pentapetalae</taxon>
        <taxon>asterids</taxon>
        <taxon>lamiids</taxon>
        <taxon>Solanales</taxon>
        <taxon>Solanaceae</taxon>
        <taxon>Solanoideae</taxon>
        <taxon>Solaneae</taxon>
        <taxon>Solanum</taxon>
    </lineage>
</organism>
<keyword evidence="3" id="KW-1185">Reference proteome</keyword>
<comment type="caution">
    <text evidence="2">The sequence shown here is derived from an EMBL/GenBank/DDBJ whole genome shotgun (WGS) entry which is preliminary data.</text>
</comment>
<sequence>KTLASRPVPSTVLFDWKNSGRNNREDAAASRRSPYLSLRIFLFSASKFQQIQAQSLFIRKMANRHTIVLMQTSQNRATRTFMDYESISQAMDGICALYERKLKELNPAIREITYDISDLYNFIDGLADMSALVYDHSIQAYLPYDRQWLKQKTLQHLKKLASQR</sequence>
<dbReference type="PANTHER" id="PTHR12373">
    <property type="entry name" value="ENHANCER OF RUDIMENTARY ERH"/>
    <property type="match status" value="1"/>
</dbReference>
<reference evidence="2 3" key="1">
    <citation type="submission" date="2024-05" db="EMBL/GenBank/DDBJ databases">
        <title>De novo assembly of an allotetraploid wild potato.</title>
        <authorList>
            <person name="Hosaka A.J."/>
        </authorList>
    </citation>
    <scope>NUCLEOTIDE SEQUENCE [LARGE SCALE GENOMIC DNA]</scope>
    <source>
        <tissue evidence="2">Young leaves</tissue>
    </source>
</reference>
<dbReference type="Gene3D" id="3.30.2260.10">
    <property type="entry name" value="Enhancer of rudimentary"/>
    <property type="match status" value="1"/>
</dbReference>
<dbReference type="InterPro" id="IPR000781">
    <property type="entry name" value="ERH"/>
</dbReference>
<evidence type="ECO:0000313" key="2">
    <source>
        <dbReference type="EMBL" id="KAL3329642.1"/>
    </source>
</evidence>
<feature type="non-terminal residue" evidence="2">
    <location>
        <position position="1"/>
    </location>
</feature>
<gene>
    <name evidence="2" type="ORF">AABB24_033810</name>
</gene>
<accession>A0ABD2RCW9</accession>
<dbReference type="AlphaFoldDB" id="A0ABD2RCW9"/>
<proteinExistence type="inferred from homology"/>
<dbReference type="Proteomes" id="UP001627284">
    <property type="component" value="Unassembled WGS sequence"/>
</dbReference>
<evidence type="ECO:0000313" key="3">
    <source>
        <dbReference type="Proteomes" id="UP001627284"/>
    </source>
</evidence>
<comment type="similarity">
    <text evidence="1">Belongs to the E(R) family.</text>
</comment>